<dbReference type="RefSeq" id="WP_209524597.1">
    <property type="nucleotide sequence ID" value="NZ_JAEEGA010000001.1"/>
</dbReference>
<organism evidence="1 2">
    <name type="scientific">Vagococcus allomyrinae</name>
    <dbReference type="NCBI Taxonomy" id="2794353"/>
    <lineage>
        <taxon>Bacteria</taxon>
        <taxon>Bacillati</taxon>
        <taxon>Bacillota</taxon>
        <taxon>Bacilli</taxon>
        <taxon>Lactobacillales</taxon>
        <taxon>Enterococcaceae</taxon>
        <taxon>Vagococcus</taxon>
    </lineage>
</organism>
<name>A0A940SSX3_9ENTE</name>
<evidence type="ECO:0000313" key="1">
    <source>
        <dbReference type="EMBL" id="MBP1039705.1"/>
    </source>
</evidence>
<dbReference type="AlphaFoldDB" id="A0A940SSX3"/>
<comment type="caution">
    <text evidence="1">The sequence shown here is derived from an EMBL/GenBank/DDBJ whole genome shotgun (WGS) entry which is preliminary data.</text>
</comment>
<sequence length="172" mass="19889">MNIYQGLVPLTFYKLFGSPENQKIVVAFLSDTLELDVISVTLHSADYQKIFASFTPEDWLEPLTMEFSVRLSTKETIDVQLIYWSFYETLPAIARHALTVNQQQVNSPNYQSNQQIRSLYVINFLQFVLFEKDAESFRRIVARTNLGLSSPDNQLNEDDLNMAFFELTKDGQ</sequence>
<dbReference type="EMBL" id="JAEEGA010000001">
    <property type="protein sequence ID" value="MBP1039705.1"/>
    <property type="molecule type" value="Genomic_DNA"/>
</dbReference>
<proteinExistence type="predicted"/>
<evidence type="ECO:0000313" key="2">
    <source>
        <dbReference type="Proteomes" id="UP000674938"/>
    </source>
</evidence>
<reference evidence="1" key="1">
    <citation type="submission" date="2020-12" db="EMBL/GenBank/DDBJ databases">
        <title>Vagococcus allomyrinae sp. nov. and Enterococcus lavae sp. nov., isolated from the larvae of Allomyrina dichotoma.</title>
        <authorList>
            <person name="Lee S.D."/>
        </authorList>
    </citation>
    <scope>NUCLEOTIDE SEQUENCE</scope>
    <source>
        <strain evidence="1">BWB3-3</strain>
    </source>
</reference>
<gene>
    <name evidence="1" type="ORF">I6N95_01660</name>
</gene>
<dbReference type="Proteomes" id="UP000674938">
    <property type="component" value="Unassembled WGS sequence"/>
</dbReference>
<accession>A0A940SSX3</accession>
<keyword evidence="2" id="KW-1185">Reference proteome</keyword>
<protein>
    <submittedName>
        <fullName evidence="1">Uncharacterized protein</fullName>
    </submittedName>
</protein>